<evidence type="ECO:0000313" key="14">
    <source>
        <dbReference type="EMBL" id="CAF4034233.1"/>
    </source>
</evidence>
<comment type="catalytic activity">
    <reaction evidence="8">
        <text>adenosine 3',5'-bisphosphate + H2O = AMP + phosphate</text>
        <dbReference type="Rhea" id="RHEA:10040"/>
        <dbReference type="ChEBI" id="CHEBI:15377"/>
        <dbReference type="ChEBI" id="CHEBI:43474"/>
        <dbReference type="ChEBI" id="CHEBI:58343"/>
        <dbReference type="ChEBI" id="CHEBI:456215"/>
        <dbReference type="EC" id="3.1.3.7"/>
    </reaction>
    <physiologicalReaction direction="left-to-right" evidence="8">
        <dbReference type="Rhea" id="RHEA:10041"/>
    </physiologicalReaction>
</comment>
<dbReference type="EMBL" id="CAJNOK010015476">
    <property type="protein sequence ID" value="CAF1226197.1"/>
    <property type="molecule type" value="Genomic_DNA"/>
</dbReference>
<evidence type="ECO:0000313" key="12">
    <source>
        <dbReference type="EMBL" id="CAF1226197.1"/>
    </source>
</evidence>
<evidence type="ECO:0000256" key="3">
    <source>
        <dbReference type="ARBA" id="ARBA00012633"/>
    </source>
</evidence>
<dbReference type="Proteomes" id="UP000682733">
    <property type="component" value="Unassembled WGS sequence"/>
</dbReference>
<dbReference type="InterPro" id="IPR051090">
    <property type="entry name" value="Inositol_monoP_superfamily"/>
</dbReference>
<evidence type="ECO:0000313" key="11">
    <source>
        <dbReference type="EMBL" id="CAF0867832.1"/>
    </source>
</evidence>
<dbReference type="Proteomes" id="UP000677228">
    <property type="component" value="Unassembled WGS sequence"/>
</dbReference>
<keyword evidence="15" id="KW-1185">Reference proteome</keyword>
<comment type="caution">
    <text evidence="11">The sequence shown here is derived from an EMBL/GenBank/DDBJ whole genome shotgun (WGS) entry which is preliminary data.</text>
</comment>
<dbReference type="SUPFAM" id="SSF56655">
    <property type="entry name" value="Carbohydrate phosphatase"/>
    <property type="match status" value="1"/>
</dbReference>
<dbReference type="Proteomes" id="UP000663829">
    <property type="component" value="Unassembled WGS sequence"/>
</dbReference>
<dbReference type="EMBL" id="CAJNOQ010001098">
    <property type="protein sequence ID" value="CAF0867832.1"/>
    <property type="molecule type" value="Genomic_DNA"/>
</dbReference>
<dbReference type="InterPro" id="IPR020583">
    <property type="entry name" value="Inositol_monoP_metal-BS"/>
</dbReference>
<gene>
    <name evidence="11" type="ORF">GPM918_LOCUS6936</name>
    <name evidence="12" type="ORF">OVA965_LOCUS25158</name>
    <name evidence="13" type="ORF">SRO942_LOCUS6936</name>
    <name evidence="14" type="ORF">TMI583_LOCUS25883</name>
</gene>
<dbReference type="InterPro" id="IPR000760">
    <property type="entry name" value="Inositol_monophosphatase-like"/>
</dbReference>
<feature type="binding site" evidence="10">
    <location>
        <position position="125"/>
    </location>
    <ligand>
        <name>Mg(2+)</name>
        <dbReference type="ChEBI" id="CHEBI:18420"/>
        <label>1</label>
        <note>catalytic</note>
    </ligand>
</feature>
<evidence type="ECO:0000256" key="2">
    <source>
        <dbReference type="ARBA" id="ARBA00009759"/>
    </source>
</evidence>
<feature type="binding site" evidence="10">
    <location>
        <position position="126"/>
    </location>
    <ligand>
        <name>Mg(2+)</name>
        <dbReference type="ChEBI" id="CHEBI:18420"/>
        <label>1</label>
        <note>catalytic</note>
    </ligand>
</feature>
<evidence type="ECO:0000256" key="7">
    <source>
        <dbReference type="ARBA" id="ARBA00044466"/>
    </source>
</evidence>
<dbReference type="InterPro" id="IPR006239">
    <property type="entry name" value="DPNP"/>
</dbReference>
<evidence type="ECO:0000256" key="6">
    <source>
        <dbReference type="ARBA" id="ARBA00022842"/>
    </source>
</evidence>
<dbReference type="Gene3D" id="3.30.540.10">
    <property type="entry name" value="Fructose-1,6-Bisphosphatase, subunit A, domain 1"/>
    <property type="match status" value="1"/>
</dbReference>
<reference evidence="11" key="1">
    <citation type="submission" date="2021-02" db="EMBL/GenBank/DDBJ databases">
        <authorList>
            <person name="Nowell W R."/>
        </authorList>
    </citation>
    <scope>NUCLEOTIDE SEQUENCE</scope>
</reference>
<comment type="catalytic activity">
    <reaction evidence="9">
        <text>3'-phosphoadenylyl sulfate + H2O = adenosine 5'-phosphosulfate + phosphate</text>
        <dbReference type="Rhea" id="RHEA:77639"/>
        <dbReference type="ChEBI" id="CHEBI:15377"/>
        <dbReference type="ChEBI" id="CHEBI:43474"/>
        <dbReference type="ChEBI" id="CHEBI:58243"/>
        <dbReference type="ChEBI" id="CHEBI:58339"/>
        <dbReference type="EC" id="3.1.3.7"/>
    </reaction>
    <physiologicalReaction direction="left-to-right" evidence="9">
        <dbReference type="Rhea" id="RHEA:77640"/>
    </physiologicalReaction>
</comment>
<dbReference type="EC" id="3.1.3.7" evidence="3"/>
<dbReference type="OrthoDB" id="10254945at2759"/>
<dbReference type="PRINTS" id="PR00377">
    <property type="entry name" value="IMPHPHTASES"/>
</dbReference>
<dbReference type="Proteomes" id="UP000681722">
    <property type="component" value="Unassembled WGS sequence"/>
</dbReference>
<dbReference type="GO" id="GO:0000103">
    <property type="term" value="P:sulfate assimilation"/>
    <property type="evidence" value="ECO:0007669"/>
    <property type="project" value="TreeGrafter"/>
</dbReference>
<dbReference type="PANTHER" id="PTHR43200:SF6">
    <property type="entry name" value="3'(2'),5'-BISPHOSPHATE NUCLEOTIDASE"/>
    <property type="match status" value="1"/>
</dbReference>
<proteinExistence type="inferred from homology"/>
<evidence type="ECO:0000256" key="1">
    <source>
        <dbReference type="ARBA" id="ARBA00001946"/>
    </source>
</evidence>
<keyword evidence="6 10" id="KW-0460">Magnesium</keyword>
<feature type="binding site" evidence="10">
    <location>
        <position position="123"/>
    </location>
    <ligand>
        <name>Mg(2+)</name>
        <dbReference type="ChEBI" id="CHEBI:18420"/>
        <label>1</label>
        <note>catalytic</note>
    </ligand>
</feature>
<dbReference type="GO" id="GO:0046872">
    <property type="term" value="F:metal ion binding"/>
    <property type="evidence" value="ECO:0007669"/>
    <property type="project" value="UniProtKB-KW"/>
</dbReference>
<evidence type="ECO:0000313" key="13">
    <source>
        <dbReference type="EMBL" id="CAF3655282.1"/>
    </source>
</evidence>
<dbReference type="NCBIfam" id="TIGR01330">
    <property type="entry name" value="bisphos_HAL2"/>
    <property type="match status" value="1"/>
</dbReference>
<evidence type="ECO:0000256" key="10">
    <source>
        <dbReference type="PIRSR" id="PIRSR600760-2"/>
    </source>
</evidence>
<evidence type="ECO:0000256" key="4">
    <source>
        <dbReference type="ARBA" id="ARBA00022723"/>
    </source>
</evidence>
<dbReference type="PANTHER" id="PTHR43200">
    <property type="entry name" value="PHOSPHATASE"/>
    <property type="match status" value="1"/>
</dbReference>
<dbReference type="Gene3D" id="3.40.190.80">
    <property type="match status" value="1"/>
</dbReference>
<keyword evidence="5" id="KW-0378">Hydrolase</keyword>
<dbReference type="PROSITE" id="PS00629">
    <property type="entry name" value="IMP_1"/>
    <property type="match status" value="1"/>
</dbReference>
<dbReference type="AlphaFoldDB" id="A0A813XC13"/>
<sequence>MSSYAKEKEIAIEAVRKAALLCEDVRKTIPPAMEKLDKSPVTIADYGSQALICHQLKLAFPNDPIVGEEDCSELKKPEMKEQLRIITNYVRKHYTSDDVTEENVLKWIDYGGGEVSQRYWTLDPIDGTKGFLRQDQYAIALALVENGDVKLGIMGCPALPDTNGHQGQLFVAVRNEGAYSQTFENNAKPTRLQTVRCDDSSNFRFAESVESGHCDQEMQISVAKKLGITTAPIRMDSQAKYGLVASGRAALYLRLPNPQKPDYRENIWDHAAGAIIVEEANGKVTDMNGKKLNFKDNKKMNDNRGVVVSNGEIHEQVLKVLKEM</sequence>
<evidence type="ECO:0000256" key="9">
    <source>
        <dbReference type="ARBA" id="ARBA00044484"/>
    </source>
</evidence>
<accession>A0A813XC13</accession>
<dbReference type="Pfam" id="PF00459">
    <property type="entry name" value="Inositol_P"/>
    <property type="match status" value="1"/>
</dbReference>
<comment type="cofactor">
    <cofactor evidence="1 10">
        <name>Mg(2+)</name>
        <dbReference type="ChEBI" id="CHEBI:18420"/>
    </cofactor>
</comment>
<comment type="similarity">
    <text evidence="2">Belongs to the inositol monophosphatase superfamily.</text>
</comment>
<dbReference type="EMBL" id="CAJOBA010037018">
    <property type="protein sequence ID" value="CAF4034233.1"/>
    <property type="molecule type" value="Genomic_DNA"/>
</dbReference>
<feature type="binding site" evidence="10">
    <location>
        <position position="269"/>
    </location>
    <ligand>
        <name>Mg(2+)</name>
        <dbReference type="ChEBI" id="CHEBI:18420"/>
        <label>1</label>
        <note>catalytic</note>
    </ligand>
</feature>
<protein>
    <recommendedName>
        <fullName evidence="3">3'(2'),5'-bisphosphate nucleotidase</fullName>
        <ecNumber evidence="3">3.1.3.7</ecNumber>
    </recommendedName>
</protein>
<dbReference type="EMBL" id="CAJOBC010001098">
    <property type="protein sequence ID" value="CAF3655282.1"/>
    <property type="molecule type" value="Genomic_DNA"/>
</dbReference>
<keyword evidence="4 10" id="KW-0479">Metal-binding</keyword>
<feature type="binding site" evidence="10">
    <location>
        <position position="68"/>
    </location>
    <ligand>
        <name>Mg(2+)</name>
        <dbReference type="ChEBI" id="CHEBI:18420"/>
        <label>1</label>
        <note>catalytic</note>
    </ligand>
</feature>
<organism evidence="11 15">
    <name type="scientific">Didymodactylos carnosus</name>
    <dbReference type="NCBI Taxonomy" id="1234261"/>
    <lineage>
        <taxon>Eukaryota</taxon>
        <taxon>Metazoa</taxon>
        <taxon>Spiralia</taxon>
        <taxon>Gnathifera</taxon>
        <taxon>Rotifera</taxon>
        <taxon>Eurotatoria</taxon>
        <taxon>Bdelloidea</taxon>
        <taxon>Philodinida</taxon>
        <taxon>Philodinidae</taxon>
        <taxon>Didymodactylos</taxon>
    </lineage>
</organism>
<name>A0A813XC13_9BILA</name>
<dbReference type="GO" id="GO:0008441">
    <property type="term" value="F:3'(2'),5'-bisphosphate nucleotidase activity"/>
    <property type="evidence" value="ECO:0007669"/>
    <property type="project" value="UniProtKB-EC"/>
</dbReference>
<evidence type="ECO:0000256" key="8">
    <source>
        <dbReference type="ARBA" id="ARBA00044479"/>
    </source>
</evidence>
<comment type="catalytic activity">
    <reaction evidence="7">
        <text>adenosine 2',5'-bisphosphate + H2O = AMP + phosphate</text>
        <dbReference type="Rhea" id="RHEA:77643"/>
        <dbReference type="ChEBI" id="CHEBI:15377"/>
        <dbReference type="ChEBI" id="CHEBI:43474"/>
        <dbReference type="ChEBI" id="CHEBI:194156"/>
        <dbReference type="ChEBI" id="CHEBI:456215"/>
        <dbReference type="EC" id="3.1.3.7"/>
    </reaction>
    <physiologicalReaction direction="left-to-right" evidence="7">
        <dbReference type="Rhea" id="RHEA:77644"/>
    </physiologicalReaction>
</comment>
<dbReference type="CDD" id="cd01517">
    <property type="entry name" value="PAP_phosphatase"/>
    <property type="match status" value="1"/>
</dbReference>
<evidence type="ECO:0000313" key="15">
    <source>
        <dbReference type="Proteomes" id="UP000663829"/>
    </source>
</evidence>
<evidence type="ECO:0000256" key="5">
    <source>
        <dbReference type="ARBA" id="ARBA00022801"/>
    </source>
</evidence>